<comment type="caution">
    <text evidence="1">The sequence shown here is derived from an EMBL/GenBank/DDBJ whole genome shotgun (WGS) entry which is preliminary data.</text>
</comment>
<dbReference type="InterPro" id="IPR023198">
    <property type="entry name" value="PGP-like_dom2"/>
</dbReference>
<sequence length="215" mass="25076">MKYKAAIFDLDGTLLNSMDSWDNAGKTFLENHNIVPPDNLNKIIKEMSFNESANYFKNSFGIKLSTEEIIKYINKIVKNKYVYEIELKPYIKEYIYKLRSKGIKMCIATELDKTLSKKALERLEILDYFEFIITSNEISAGKSKPDIYIKSMQKLGLSKEDIIVFEDSLYSIKTAKNEGFDVVGVYDKSSKKDLQKIKKLSNYFIYSFKEMEELF</sequence>
<dbReference type="Gene3D" id="1.10.150.240">
    <property type="entry name" value="Putative phosphatase, domain 2"/>
    <property type="match status" value="1"/>
</dbReference>
<dbReference type="InterPro" id="IPR023214">
    <property type="entry name" value="HAD_sf"/>
</dbReference>
<dbReference type="SFLD" id="SFLDG01129">
    <property type="entry name" value="C1.5:_HAD__Beta-PGM__Phosphata"/>
    <property type="match status" value="1"/>
</dbReference>
<dbReference type="SFLD" id="SFLDS00003">
    <property type="entry name" value="Haloacid_Dehalogenase"/>
    <property type="match status" value="1"/>
</dbReference>
<dbReference type="PANTHER" id="PTHR18901:SF38">
    <property type="entry name" value="PSEUDOURIDINE-5'-PHOSPHATASE"/>
    <property type="match status" value="1"/>
</dbReference>
<organism evidence="1 2">
    <name type="scientific">Senegalia massiliensis</name>
    <dbReference type="NCBI Taxonomy" id="1720316"/>
    <lineage>
        <taxon>Bacteria</taxon>
        <taxon>Bacillati</taxon>
        <taxon>Bacillota</taxon>
        <taxon>Clostridia</taxon>
        <taxon>Eubacteriales</taxon>
        <taxon>Clostridiaceae</taxon>
        <taxon>Senegalia</taxon>
    </lineage>
</organism>
<reference evidence="1 2" key="1">
    <citation type="submission" date="2018-08" db="EMBL/GenBank/DDBJ databases">
        <title>Murine metabolic-syndrome-specific gut microbial biobank.</title>
        <authorList>
            <person name="Liu C."/>
        </authorList>
    </citation>
    <scope>NUCLEOTIDE SEQUENCE [LARGE SCALE GENOMIC DNA]</scope>
    <source>
        <strain evidence="1 2">583</strain>
    </source>
</reference>
<keyword evidence="2" id="KW-1185">Reference proteome</keyword>
<dbReference type="InterPro" id="IPR036412">
    <property type="entry name" value="HAD-like_sf"/>
</dbReference>
<evidence type="ECO:0000313" key="2">
    <source>
        <dbReference type="Proteomes" id="UP000467132"/>
    </source>
</evidence>
<dbReference type="Proteomes" id="UP000467132">
    <property type="component" value="Unassembled WGS sequence"/>
</dbReference>
<dbReference type="NCBIfam" id="TIGR01509">
    <property type="entry name" value="HAD-SF-IA-v3"/>
    <property type="match status" value="1"/>
</dbReference>
<dbReference type="GO" id="GO:0016791">
    <property type="term" value="F:phosphatase activity"/>
    <property type="evidence" value="ECO:0007669"/>
    <property type="project" value="TreeGrafter"/>
</dbReference>
<gene>
    <name evidence="1" type="ORF">D3Z33_09815</name>
</gene>
<dbReference type="Pfam" id="PF13419">
    <property type="entry name" value="HAD_2"/>
    <property type="match status" value="1"/>
</dbReference>
<proteinExistence type="predicted"/>
<dbReference type="EMBL" id="QXXA01000010">
    <property type="protein sequence ID" value="NBI07147.1"/>
    <property type="molecule type" value="Genomic_DNA"/>
</dbReference>
<dbReference type="AlphaFoldDB" id="A0A845QW48"/>
<dbReference type="NCBIfam" id="TIGR01549">
    <property type="entry name" value="HAD-SF-IA-v1"/>
    <property type="match status" value="1"/>
</dbReference>
<dbReference type="PROSITE" id="PS01228">
    <property type="entry name" value="COF_1"/>
    <property type="match status" value="1"/>
</dbReference>
<dbReference type="SUPFAM" id="SSF56784">
    <property type="entry name" value="HAD-like"/>
    <property type="match status" value="1"/>
</dbReference>
<name>A0A845QW48_9CLOT</name>
<dbReference type="InterPro" id="IPR041492">
    <property type="entry name" value="HAD_2"/>
</dbReference>
<dbReference type="InterPro" id="IPR006439">
    <property type="entry name" value="HAD-SF_hydro_IA"/>
</dbReference>
<accession>A0A845QW48</accession>
<dbReference type="RefSeq" id="WP_160197610.1">
    <property type="nucleotide sequence ID" value="NZ_QXXA01000010.1"/>
</dbReference>
<dbReference type="CDD" id="cd07505">
    <property type="entry name" value="HAD_BPGM-like"/>
    <property type="match status" value="1"/>
</dbReference>
<dbReference type="OrthoDB" id="9797743at2"/>
<dbReference type="PANTHER" id="PTHR18901">
    <property type="entry name" value="2-DEOXYGLUCOSE-6-PHOSPHATE PHOSPHATASE 2"/>
    <property type="match status" value="1"/>
</dbReference>
<protein>
    <submittedName>
        <fullName evidence="1">HAD family phosphatase</fullName>
    </submittedName>
</protein>
<evidence type="ECO:0000313" key="1">
    <source>
        <dbReference type="EMBL" id="NBI07147.1"/>
    </source>
</evidence>
<dbReference type="Gene3D" id="3.40.50.1000">
    <property type="entry name" value="HAD superfamily/HAD-like"/>
    <property type="match status" value="1"/>
</dbReference>